<name>A0A0A9B1J2_ARUDO</name>
<organism evidence="1">
    <name type="scientific">Arundo donax</name>
    <name type="common">Giant reed</name>
    <name type="synonym">Donax arundinaceus</name>
    <dbReference type="NCBI Taxonomy" id="35708"/>
    <lineage>
        <taxon>Eukaryota</taxon>
        <taxon>Viridiplantae</taxon>
        <taxon>Streptophyta</taxon>
        <taxon>Embryophyta</taxon>
        <taxon>Tracheophyta</taxon>
        <taxon>Spermatophyta</taxon>
        <taxon>Magnoliopsida</taxon>
        <taxon>Liliopsida</taxon>
        <taxon>Poales</taxon>
        <taxon>Poaceae</taxon>
        <taxon>PACMAD clade</taxon>
        <taxon>Arundinoideae</taxon>
        <taxon>Arundineae</taxon>
        <taxon>Arundo</taxon>
    </lineage>
</organism>
<proteinExistence type="predicted"/>
<reference evidence="1" key="1">
    <citation type="submission" date="2014-09" db="EMBL/GenBank/DDBJ databases">
        <authorList>
            <person name="Magalhaes I.L.F."/>
            <person name="Oliveira U."/>
            <person name="Santos F.R."/>
            <person name="Vidigal T.H.D.A."/>
            <person name="Brescovit A.D."/>
            <person name="Santos A.J."/>
        </authorList>
    </citation>
    <scope>NUCLEOTIDE SEQUENCE</scope>
    <source>
        <tissue evidence="1">Shoot tissue taken approximately 20 cm above the soil surface</tissue>
    </source>
</reference>
<protein>
    <submittedName>
        <fullName evidence="1">Uncharacterized protein</fullName>
    </submittedName>
</protein>
<sequence>MMALSSILLLLVYVGGGILFTCMKYCNE</sequence>
<reference evidence="1" key="2">
    <citation type="journal article" date="2015" name="Data Brief">
        <title>Shoot transcriptome of the giant reed, Arundo donax.</title>
        <authorList>
            <person name="Barrero R.A."/>
            <person name="Guerrero F.D."/>
            <person name="Moolhuijzen P."/>
            <person name="Goolsby J.A."/>
            <person name="Tidwell J."/>
            <person name="Bellgard S.E."/>
            <person name="Bellgard M.I."/>
        </authorList>
    </citation>
    <scope>NUCLEOTIDE SEQUENCE</scope>
    <source>
        <tissue evidence="1">Shoot tissue taken approximately 20 cm above the soil surface</tissue>
    </source>
</reference>
<dbReference type="AlphaFoldDB" id="A0A0A9B1J2"/>
<accession>A0A0A9B1J2</accession>
<dbReference type="EMBL" id="GBRH01240659">
    <property type="protein sequence ID" value="JAD57236.1"/>
    <property type="molecule type" value="Transcribed_RNA"/>
</dbReference>
<evidence type="ECO:0000313" key="1">
    <source>
        <dbReference type="EMBL" id="JAD57236.1"/>
    </source>
</evidence>